<gene>
    <name evidence="8" type="ORF">BFF78_01100</name>
</gene>
<dbReference type="InterPro" id="IPR001128">
    <property type="entry name" value="Cyt_P450"/>
</dbReference>
<evidence type="ECO:0000256" key="6">
    <source>
        <dbReference type="ARBA" id="ARBA00023033"/>
    </source>
</evidence>
<dbReference type="InterPro" id="IPR017972">
    <property type="entry name" value="Cyt_P450_CS"/>
</dbReference>
<keyword evidence="5 7" id="KW-0408">Iron</keyword>
<dbReference type="SUPFAM" id="SSF48264">
    <property type="entry name" value="Cytochrome P450"/>
    <property type="match status" value="1"/>
</dbReference>
<keyword evidence="9" id="KW-1185">Reference proteome</keyword>
<dbReference type="PANTHER" id="PTHR46696">
    <property type="entry name" value="P450, PUTATIVE (EUROFUNG)-RELATED"/>
    <property type="match status" value="1"/>
</dbReference>
<dbReference type="InterPro" id="IPR002397">
    <property type="entry name" value="Cyt_P450_B"/>
</dbReference>
<keyword evidence="3 7" id="KW-0479">Metal-binding</keyword>
<keyword evidence="6 7" id="KW-0503">Monooxygenase</keyword>
<reference evidence="9" key="1">
    <citation type="submission" date="2016-09" db="EMBL/GenBank/DDBJ databases">
        <title>Streptomyces puniciscabiei strain:TW1S1 Genome sequencing and assembly.</title>
        <authorList>
            <person name="Kim M.-K."/>
            <person name="Kim S.B."/>
        </authorList>
    </citation>
    <scope>NUCLEOTIDE SEQUENCE [LARGE SCALE GENOMIC DNA]</scope>
    <source>
        <strain evidence="9">TW1S1</strain>
    </source>
</reference>
<name>A0A1D7Y2P7_9ACTN</name>
<dbReference type="KEGG" id="spun:BFF78_01100"/>
<evidence type="ECO:0000256" key="7">
    <source>
        <dbReference type="RuleBase" id="RU000461"/>
    </source>
</evidence>
<dbReference type="PROSITE" id="PS00086">
    <property type="entry name" value="CYTOCHROME_P450"/>
    <property type="match status" value="1"/>
</dbReference>
<dbReference type="EMBL" id="CP017248">
    <property type="protein sequence ID" value="AOR29864.1"/>
    <property type="molecule type" value="Genomic_DNA"/>
</dbReference>
<dbReference type="Proteomes" id="UP000094960">
    <property type="component" value="Chromosome"/>
</dbReference>
<sequence length="396" mass="43833">MTSAPPSTTLFNDALMTDPYGTYARLREAGPVHRTTTPDGAPVWVVTRYEDVRAALTDPRLSLNKANTHTTGRYQSSMPPELDAHLLNMDPPDHTRLRRLVSKAFTARRIEGLRQRVQAHADRLLDAITERPADLMHSLANPLPMEVICELLGIPAQDRRDFHAWTHSVLGPAEDAAVESRAAMREMHRYLTGVIAAKRNKPADDLLTAMIEARDERDGLSEPELLAMAFLLLFTGYTSSVNLIGNATLALLLHPAVMTSVRAGRTPVRAVLEETLRWNAPVTLGVRRFALEDITIGGITIPTGSRVWVSLASANRDAAQFTDPDCFQPERASAHLDFGHGIHYCLGAPLARLEAEVALTALLARFPCLRLAIPTDELEWLPSFHHRGLKKLPVIW</sequence>
<evidence type="ECO:0000256" key="3">
    <source>
        <dbReference type="ARBA" id="ARBA00022723"/>
    </source>
</evidence>
<evidence type="ECO:0000256" key="1">
    <source>
        <dbReference type="ARBA" id="ARBA00010617"/>
    </source>
</evidence>
<keyword evidence="4 7" id="KW-0560">Oxidoreductase</keyword>
<proteinExistence type="inferred from homology"/>
<dbReference type="CDD" id="cd11029">
    <property type="entry name" value="CYP107-like"/>
    <property type="match status" value="1"/>
</dbReference>
<protein>
    <submittedName>
        <fullName evidence="8">Cytochrome</fullName>
    </submittedName>
</protein>
<dbReference type="Gene3D" id="1.10.630.10">
    <property type="entry name" value="Cytochrome P450"/>
    <property type="match status" value="1"/>
</dbReference>
<evidence type="ECO:0000313" key="8">
    <source>
        <dbReference type="EMBL" id="AOR29864.1"/>
    </source>
</evidence>
<dbReference type="FunFam" id="1.10.630.10:FF:000018">
    <property type="entry name" value="Cytochrome P450 monooxygenase"/>
    <property type="match status" value="1"/>
</dbReference>
<dbReference type="PRINTS" id="PR00359">
    <property type="entry name" value="BP450"/>
</dbReference>
<evidence type="ECO:0000256" key="2">
    <source>
        <dbReference type="ARBA" id="ARBA00022617"/>
    </source>
</evidence>
<evidence type="ECO:0000256" key="4">
    <source>
        <dbReference type="ARBA" id="ARBA00023002"/>
    </source>
</evidence>
<dbReference type="GO" id="GO:0020037">
    <property type="term" value="F:heme binding"/>
    <property type="evidence" value="ECO:0007669"/>
    <property type="project" value="InterPro"/>
</dbReference>
<comment type="similarity">
    <text evidence="1 7">Belongs to the cytochrome P450 family.</text>
</comment>
<dbReference type="GO" id="GO:0005506">
    <property type="term" value="F:iron ion binding"/>
    <property type="evidence" value="ECO:0007669"/>
    <property type="project" value="InterPro"/>
</dbReference>
<dbReference type="PANTHER" id="PTHR46696:SF1">
    <property type="entry name" value="CYTOCHROME P450 YJIB-RELATED"/>
    <property type="match status" value="1"/>
</dbReference>
<dbReference type="InterPro" id="IPR036396">
    <property type="entry name" value="Cyt_P450_sf"/>
</dbReference>
<dbReference type="Pfam" id="PF00067">
    <property type="entry name" value="p450"/>
    <property type="match status" value="1"/>
</dbReference>
<evidence type="ECO:0000313" key="9">
    <source>
        <dbReference type="Proteomes" id="UP000094960"/>
    </source>
</evidence>
<organism evidence="8 9">
    <name type="scientific">Streptomyces fodineus</name>
    <dbReference type="NCBI Taxonomy" id="1904616"/>
    <lineage>
        <taxon>Bacteria</taxon>
        <taxon>Bacillati</taxon>
        <taxon>Actinomycetota</taxon>
        <taxon>Actinomycetes</taxon>
        <taxon>Kitasatosporales</taxon>
        <taxon>Streptomycetaceae</taxon>
        <taxon>Streptomyces</taxon>
    </lineage>
</organism>
<dbReference type="GO" id="GO:0004497">
    <property type="term" value="F:monooxygenase activity"/>
    <property type="evidence" value="ECO:0007669"/>
    <property type="project" value="UniProtKB-KW"/>
</dbReference>
<dbReference type="AlphaFoldDB" id="A0A1D7Y2P7"/>
<keyword evidence="2 7" id="KW-0349">Heme</keyword>
<evidence type="ECO:0000256" key="5">
    <source>
        <dbReference type="ARBA" id="ARBA00023004"/>
    </source>
</evidence>
<dbReference type="GO" id="GO:0016705">
    <property type="term" value="F:oxidoreductase activity, acting on paired donors, with incorporation or reduction of molecular oxygen"/>
    <property type="evidence" value="ECO:0007669"/>
    <property type="project" value="InterPro"/>
</dbReference>
<accession>A0A1D7Y2P7</accession>